<dbReference type="InterPro" id="IPR025250">
    <property type="entry name" value="DUF4199"/>
</dbReference>
<feature type="transmembrane region" description="Helical" evidence="1">
    <location>
        <begin position="12"/>
        <end position="33"/>
    </location>
</feature>
<sequence length="173" mass="19222">MENTQPKTGKFIWTYGSLLGVAGIAFGVILFSMDMHYEQGWDVRIIGTLLLIVGIVLATYQYKKANGGFLVLSDALKLGAGIGLVGALFSLIWYAVLVNVIEPDFMDKAMEIAKVKTFEENPKLTEEQWQQGMEMQKSFAWVTYPIVIVINIIIGLVIGLITGLIMKKQKPAY</sequence>
<dbReference type="Proteomes" id="UP000886191">
    <property type="component" value="Unassembled WGS sequence"/>
</dbReference>
<comment type="caution">
    <text evidence="2">The sequence shown here is derived from an EMBL/GenBank/DDBJ whole genome shotgun (WGS) entry which is preliminary data.</text>
</comment>
<dbReference type="EMBL" id="DRGL01000055">
    <property type="protein sequence ID" value="HEA22321.1"/>
    <property type="molecule type" value="Genomic_DNA"/>
</dbReference>
<accession>A0A831VPU0</accession>
<feature type="transmembrane region" description="Helical" evidence="1">
    <location>
        <begin position="75"/>
        <end position="96"/>
    </location>
</feature>
<name>A0A831VPU0_9FLAO</name>
<proteinExistence type="predicted"/>
<keyword evidence="1" id="KW-0472">Membrane</keyword>
<organism evidence="2">
    <name type="scientific">Pricia antarctica</name>
    <dbReference type="NCBI Taxonomy" id="641691"/>
    <lineage>
        <taxon>Bacteria</taxon>
        <taxon>Pseudomonadati</taxon>
        <taxon>Bacteroidota</taxon>
        <taxon>Flavobacteriia</taxon>
        <taxon>Flavobacteriales</taxon>
        <taxon>Flavobacteriaceae</taxon>
        <taxon>Pricia</taxon>
    </lineage>
</organism>
<protein>
    <submittedName>
        <fullName evidence="2">DUF4199 domain-containing protein</fullName>
    </submittedName>
</protein>
<keyword evidence="1" id="KW-1133">Transmembrane helix</keyword>
<feature type="transmembrane region" description="Helical" evidence="1">
    <location>
        <begin position="142"/>
        <end position="166"/>
    </location>
</feature>
<feature type="transmembrane region" description="Helical" evidence="1">
    <location>
        <begin position="45"/>
        <end position="63"/>
    </location>
</feature>
<dbReference type="Pfam" id="PF13858">
    <property type="entry name" value="DUF4199"/>
    <property type="match status" value="1"/>
</dbReference>
<gene>
    <name evidence="2" type="ORF">ENH87_15565</name>
</gene>
<reference evidence="2" key="1">
    <citation type="journal article" date="2020" name="mSystems">
        <title>Genome- and Community-Level Interaction Insights into Carbon Utilization and Element Cycling Functions of Hydrothermarchaeota in Hydrothermal Sediment.</title>
        <authorList>
            <person name="Zhou Z."/>
            <person name="Liu Y."/>
            <person name="Xu W."/>
            <person name="Pan J."/>
            <person name="Luo Z.H."/>
            <person name="Li M."/>
        </authorList>
    </citation>
    <scope>NUCLEOTIDE SEQUENCE [LARGE SCALE GENOMIC DNA]</scope>
    <source>
        <strain evidence="2">HyVt-345</strain>
    </source>
</reference>
<keyword evidence="1" id="KW-0812">Transmembrane</keyword>
<dbReference type="AlphaFoldDB" id="A0A831VPU0"/>
<evidence type="ECO:0000313" key="2">
    <source>
        <dbReference type="EMBL" id="HEA22321.1"/>
    </source>
</evidence>
<evidence type="ECO:0000256" key="1">
    <source>
        <dbReference type="SAM" id="Phobius"/>
    </source>
</evidence>